<evidence type="ECO:0000313" key="2">
    <source>
        <dbReference type="EMBL" id="EGH34796.1"/>
    </source>
</evidence>
<dbReference type="Proteomes" id="UP000004471">
    <property type="component" value="Unassembled WGS sequence"/>
</dbReference>
<keyword evidence="1" id="KW-0812">Transmembrane</keyword>
<feature type="non-terminal residue" evidence="2">
    <location>
        <position position="74"/>
    </location>
</feature>
<proteinExistence type="predicted"/>
<feature type="non-terminal residue" evidence="2">
    <location>
        <position position="1"/>
    </location>
</feature>
<keyword evidence="1" id="KW-0472">Membrane</keyword>
<comment type="caution">
    <text evidence="2">The sequence shown here is derived from an EMBL/GenBank/DDBJ whole genome shotgun (WGS) entry which is preliminary data.</text>
</comment>
<dbReference type="GO" id="GO:0016301">
    <property type="term" value="F:kinase activity"/>
    <property type="evidence" value="ECO:0007669"/>
    <property type="project" value="UniProtKB-KW"/>
</dbReference>
<evidence type="ECO:0000256" key="1">
    <source>
        <dbReference type="SAM" id="Phobius"/>
    </source>
</evidence>
<evidence type="ECO:0000313" key="3">
    <source>
        <dbReference type="Proteomes" id="UP000004471"/>
    </source>
</evidence>
<organism evidence="2 3">
    <name type="scientific">Pseudomonas syringae pv. japonica str. M301072</name>
    <dbReference type="NCBI Taxonomy" id="629262"/>
    <lineage>
        <taxon>Bacteria</taxon>
        <taxon>Pseudomonadati</taxon>
        <taxon>Pseudomonadota</taxon>
        <taxon>Gammaproteobacteria</taxon>
        <taxon>Pseudomonadales</taxon>
        <taxon>Pseudomonadaceae</taxon>
        <taxon>Pseudomonas</taxon>
        <taxon>Pseudomonas syringae</taxon>
    </lineage>
</organism>
<name>F3FX54_PSESX</name>
<gene>
    <name evidence="2" type="ORF">PSYJA_39840</name>
</gene>
<protein>
    <submittedName>
        <fullName evidence="2">Sensory box histidine kinase</fullName>
    </submittedName>
</protein>
<dbReference type="AlphaFoldDB" id="F3FX54"/>
<accession>F3FX54</accession>
<keyword evidence="2" id="KW-0808">Transferase</keyword>
<sequence length="74" mass="8517">PELAAIVSEALRAIPAKELEQLHARWMPLTPSHFIESTKLWKNLCILLLVMLLACFAIVIWQRRQQQALEQALL</sequence>
<feature type="transmembrane region" description="Helical" evidence="1">
    <location>
        <begin position="40"/>
        <end position="61"/>
    </location>
</feature>
<keyword evidence="1" id="KW-1133">Transmembrane helix</keyword>
<dbReference type="EMBL" id="AEAH01002900">
    <property type="protein sequence ID" value="EGH34796.1"/>
    <property type="molecule type" value="Genomic_DNA"/>
</dbReference>
<reference evidence="2 3" key="1">
    <citation type="journal article" date="2011" name="PLoS Pathog.">
        <title>Dynamic evolution of pathogenicity revealed by sequencing and comparative genomics of 19 Pseudomonas syringae isolates.</title>
        <authorList>
            <person name="Baltrus D.A."/>
            <person name="Nishimura M.T."/>
            <person name="Romanchuk A."/>
            <person name="Chang J.H."/>
            <person name="Mukhtar M.S."/>
            <person name="Cherkis K."/>
            <person name="Roach J."/>
            <person name="Grant S.R."/>
            <person name="Jones C.D."/>
            <person name="Dangl J.L."/>
        </authorList>
    </citation>
    <scope>NUCLEOTIDE SEQUENCE [LARGE SCALE GENOMIC DNA]</scope>
    <source>
        <strain evidence="3">M301072PT</strain>
    </source>
</reference>
<keyword evidence="2" id="KW-0418">Kinase</keyword>